<evidence type="ECO:0000256" key="2">
    <source>
        <dbReference type="ARBA" id="ARBA00022670"/>
    </source>
</evidence>
<protein>
    <recommendedName>
        <fullName evidence="4">Ubiquitin-like protease family profile domain-containing protein</fullName>
    </recommendedName>
</protein>
<sequence length="149" mass="16963">MGMIKGEGPRLAKSWSSVNHVCLPFNLQRQKHWILLVVELKECEIRAYDSKVDMCRTQAIQRAVQPVAKMLPQLLKESGYIGNGLLLKTEWPIIHVMDAPQQVGGGDCGMYILKYCEFLTSIVDLAKISHDAMPFYRLKLAVQLLQGYW</sequence>
<dbReference type="InterPro" id="IPR038765">
    <property type="entry name" value="Papain-like_cys_pep_sf"/>
</dbReference>
<organism evidence="5 6">
    <name type="scientific">Prunus armeniaca</name>
    <name type="common">Apricot</name>
    <name type="synonym">Armeniaca vulgaris</name>
    <dbReference type="NCBI Taxonomy" id="36596"/>
    <lineage>
        <taxon>Eukaryota</taxon>
        <taxon>Viridiplantae</taxon>
        <taxon>Streptophyta</taxon>
        <taxon>Embryophyta</taxon>
        <taxon>Tracheophyta</taxon>
        <taxon>Spermatophyta</taxon>
        <taxon>Magnoliopsida</taxon>
        <taxon>eudicotyledons</taxon>
        <taxon>Gunneridae</taxon>
        <taxon>Pentapetalae</taxon>
        <taxon>rosids</taxon>
        <taxon>fabids</taxon>
        <taxon>Rosales</taxon>
        <taxon>Rosaceae</taxon>
        <taxon>Amygdaloideae</taxon>
        <taxon>Amygdaleae</taxon>
        <taxon>Prunus</taxon>
    </lineage>
</organism>
<evidence type="ECO:0000259" key="4">
    <source>
        <dbReference type="PROSITE" id="PS50600"/>
    </source>
</evidence>
<feature type="domain" description="Ubiquitin-like protease family profile" evidence="4">
    <location>
        <begin position="1"/>
        <end position="119"/>
    </location>
</feature>
<dbReference type="EMBL" id="CAEKKB010000007">
    <property type="protein sequence ID" value="CAB4316293.1"/>
    <property type="molecule type" value="Genomic_DNA"/>
</dbReference>
<keyword evidence="2" id="KW-0645">Protease</keyword>
<accession>A0A6J5XVP0</accession>
<reference evidence="6" key="1">
    <citation type="journal article" date="2020" name="Genome Biol.">
        <title>Gamete binning: chromosome-level and haplotype-resolved genome assembly enabled by high-throughput single-cell sequencing of gamete genomes.</title>
        <authorList>
            <person name="Campoy J.A."/>
            <person name="Sun H."/>
            <person name="Goel M."/>
            <person name="Jiao W.-B."/>
            <person name="Folz-Donahue K."/>
            <person name="Wang N."/>
            <person name="Rubio M."/>
            <person name="Liu C."/>
            <person name="Kukat C."/>
            <person name="Ruiz D."/>
            <person name="Huettel B."/>
            <person name="Schneeberger K."/>
        </authorList>
    </citation>
    <scope>NUCLEOTIDE SEQUENCE [LARGE SCALE GENOMIC DNA]</scope>
    <source>
        <strain evidence="6">cv. Rojo Pasion</strain>
    </source>
</reference>
<proteinExistence type="inferred from homology"/>
<dbReference type="OrthoDB" id="1680482at2759"/>
<dbReference type="PROSITE" id="PS50600">
    <property type="entry name" value="ULP_PROTEASE"/>
    <property type="match status" value="1"/>
</dbReference>
<keyword evidence="3" id="KW-0378">Hydrolase</keyword>
<dbReference type="Pfam" id="PF02902">
    <property type="entry name" value="Peptidase_C48"/>
    <property type="match status" value="1"/>
</dbReference>
<dbReference type="AlphaFoldDB" id="A0A6J5XVP0"/>
<dbReference type="GO" id="GO:0008234">
    <property type="term" value="F:cysteine-type peptidase activity"/>
    <property type="evidence" value="ECO:0007669"/>
    <property type="project" value="InterPro"/>
</dbReference>
<name>A0A6J5XVP0_PRUAR</name>
<evidence type="ECO:0000313" key="6">
    <source>
        <dbReference type="Proteomes" id="UP000507245"/>
    </source>
</evidence>
<dbReference type="InterPro" id="IPR003653">
    <property type="entry name" value="Peptidase_C48_C"/>
</dbReference>
<gene>
    <name evidence="5" type="ORF">ORAREDHAP_LOCUS41350</name>
</gene>
<comment type="similarity">
    <text evidence="1">Belongs to the peptidase C48 family.</text>
</comment>
<dbReference type="SUPFAM" id="SSF54001">
    <property type="entry name" value="Cysteine proteinases"/>
    <property type="match status" value="1"/>
</dbReference>
<evidence type="ECO:0000313" key="5">
    <source>
        <dbReference type="EMBL" id="CAB4316293.1"/>
    </source>
</evidence>
<evidence type="ECO:0000256" key="1">
    <source>
        <dbReference type="ARBA" id="ARBA00005234"/>
    </source>
</evidence>
<dbReference type="PANTHER" id="PTHR31470">
    <property type="entry name" value="CYSTEINE PROTEINASES SUPERFAMILY PROTEIN-RELATED-RELATED"/>
    <property type="match status" value="1"/>
</dbReference>
<dbReference type="PANTHER" id="PTHR31470:SF53">
    <property type="entry name" value="CYSTEINE PROTEINASES SUPERFAMILY PROTEIN-RELATED"/>
    <property type="match status" value="1"/>
</dbReference>
<dbReference type="GO" id="GO:0006508">
    <property type="term" value="P:proteolysis"/>
    <property type="evidence" value="ECO:0007669"/>
    <property type="project" value="UniProtKB-KW"/>
</dbReference>
<evidence type="ECO:0000256" key="3">
    <source>
        <dbReference type="ARBA" id="ARBA00022801"/>
    </source>
</evidence>
<keyword evidence="6" id="KW-1185">Reference proteome</keyword>
<dbReference type="Gene3D" id="3.40.395.10">
    <property type="entry name" value="Adenoviral Proteinase, Chain A"/>
    <property type="match status" value="1"/>
</dbReference>
<dbReference type="Proteomes" id="UP000507245">
    <property type="component" value="Unassembled WGS sequence"/>
</dbReference>